<accession>A0A0F9MBF3</accession>
<organism evidence="1">
    <name type="scientific">marine sediment metagenome</name>
    <dbReference type="NCBI Taxonomy" id="412755"/>
    <lineage>
        <taxon>unclassified sequences</taxon>
        <taxon>metagenomes</taxon>
        <taxon>ecological metagenomes</taxon>
    </lineage>
</organism>
<sequence length="158" mass="18437">MKCYSCGATENKDGTPISSWRCKACHTAEEKQKYRENPEKFRQTKRTWKEANPLRQKEIDKRSRLKLKSDALNAYSNGNPVCVCCGETEFEFLCLDHIENDGYKQRGVTGKGNSFYFWLRKNKYPQHLKVQVMCFNCNWSKKLGGVCIHKRNNSGWPL</sequence>
<comment type="caution">
    <text evidence="1">The sequence shown here is derived from an EMBL/GenBank/DDBJ whole genome shotgun (WGS) entry which is preliminary data.</text>
</comment>
<proteinExistence type="predicted"/>
<protein>
    <submittedName>
        <fullName evidence="1">Uncharacterized protein</fullName>
    </submittedName>
</protein>
<reference evidence="1" key="1">
    <citation type="journal article" date="2015" name="Nature">
        <title>Complex archaea that bridge the gap between prokaryotes and eukaryotes.</title>
        <authorList>
            <person name="Spang A."/>
            <person name="Saw J.H."/>
            <person name="Jorgensen S.L."/>
            <person name="Zaremba-Niedzwiedzka K."/>
            <person name="Martijn J."/>
            <person name="Lind A.E."/>
            <person name="van Eijk R."/>
            <person name="Schleper C."/>
            <person name="Guy L."/>
            <person name="Ettema T.J."/>
        </authorList>
    </citation>
    <scope>NUCLEOTIDE SEQUENCE</scope>
</reference>
<dbReference type="EMBL" id="LAZR01005074">
    <property type="protein sequence ID" value="KKN03084.1"/>
    <property type="molecule type" value="Genomic_DNA"/>
</dbReference>
<evidence type="ECO:0000313" key="1">
    <source>
        <dbReference type="EMBL" id="KKN03084.1"/>
    </source>
</evidence>
<gene>
    <name evidence="1" type="ORF">LCGC14_1111110</name>
</gene>
<dbReference type="AlphaFoldDB" id="A0A0F9MBF3"/>
<name>A0A0F9MBF3_9ZZZZ</name>